<keyword evidence="6" id="KW-0560">Oxidoreductase</keyword>
<dbReference type="SUPFAM" id="SSF51735">
    <property type="entry name" value="NAD(P)-binding Rossmann-fold domains"/>
    <property type="match status" value="1"/>
</dbReference>
<dbReference type="PANTHER" id="PTHR42940:SF8">
    <property type="entry name" value="VACUOLAR PROTEIN SORTING-ASSOCIATED PROTEIN 11"/>
    <property type="match status" value="1"/>
</dbReference>
<evidence type="ECO:0000256" key="2">
    <source>
        <dbReference type="ARBA" id="ARBA00008072"/>
    </source>
</evidence>
<dbReference type="Pfam" id="PF00107">
    <property type="entry name" value="ADH_zinc_N"/>
    <property type="match status" value="1"/>
</dbReference>
<evidence type="ECO:0000313" key="10">
    <source>
        <dbReference type="EMBL" id="ONH33151.1"/>
    </source>
</evidence>
<evidence type="ECO:0000259" key="9">
    <source>
        <dbReference type="SMART" id="SM00829"/>
    </source>
</evidence>
<dbReference type="InterPro" id="IPR013149">
    <property type="entry name" value="ADH-like_C"/>
</dbReference>
<keyword evidence="4" id="KW-0479">Metal-binding</keyword>
<feature type="domain" description="Enoyl reductase (ER)" evidence="9">
    <location>
        <begin position="8"/>
        <end position="349"/>
    </location>
</feature>
<evidence type="ECO:0000256" key="8">
    <source>
        <dbReference type="ARBA" id="ARBA00049243"/>
    </source>
</evidence>
<proteinExistence type="inferred from homology"/>
<dbReference type="Proteomes" id="UP000188929">
    <property type="component" value="Unassembled WGS sequence"/>
</dbReference>
<name>A0A1V2IL70_9ACTN</name>
<dbReference type="EMBL" id="MOMC01000007">
    <property type="protein sequence ID" value="ONH33151.1"/>
    <property type="molecule type" value="Genomic_DNA"/>
</dbReference>
<dbReference type="PANTHER" id="PTHR42940">
    <property type="entry name" value="ALCOHOL DEHYDROGENASE 1-RELATED"/>
    <property type="match status" value="1"/>
</dbReference>
<keyword evidence="11" id="KW-1185">Reference proteome</keyword>
<sequence>MPAYRINDWLENPRLVDVPVPQPGRGEVLVAVAANGLCHSDLTMSQIAGEIGELIGWRVPFTLGHEIAGAVAALGEDTTDAPQVGTPVALVSPASCGRCAYCLAGRDSACPNGLAGRGYGRDGGLAPYVVAPVRALIPLNGLDPVAAAPLTDAGATSYHAVRRVLPALAPGGTAVVIGAGGLGGFAIQHLKACSPARVVAVDTSPARLAVARELGADETVSGVGSERGDPARVAGALKEACGNEGAAAVLDFVGTDATITAGVGAVRPCGAFGLVGSGGGRLRASWYGGLPREAEVFTFQGSTIADAHAVVALAAAGRIRSLVEVFPLDSVADAYDALDDATLRGRAVITP</sequence>
<organism evidence="10 11">
    <name type="scientific">Pseudofrankia asymbiotica</name>
    <dbReference type="NCBI Taxonomy" id="1834516"/>
    <lineage>
        <taxon>Bacteria</taxon>
        <taxon>Bacillati</taxon>
        <taxon>Actinomycetota</taxon>
        <taxon>Actinomycetes</taxon>
        <taxon>Frankiales</taxon>
        <taxon>Frankiaceae</taxon>
        <taxon>Pseudofrankia</taxon>
    </lineage>
</organism>
<evidence type="ECO:0000256" key="7">
    <source>
        <dbReference type="ARBA" id="ARBA00049164"/>
    </source>
</evidence>
<reference evidence="11" key="1">
    <citation type="submission" date="2016-10" db="EMBL/GenBank/DDBJ databases">
        <title>Frankia sp. NRRL B-16386 Genome sequencing.</title>
        <authorList>
            <person name="Ghodhbane-Gtari F."/>
            <person name="Swanson E."/>
            <person name="Gueddou A."/>
            <person name="Hezbri K."/>
            <person name="Ktari K."/>
            <person name="Nouioui I."/>
            <person name="Morris K."/>
            <person name="Simpson S."/>
            <person name="Abebe-Akele F."/>
            <person name="Thomas K."/>
            <person name="Gtari M."/>
            <person name="Tisa L.S."/>
        </authorList>
    </citation>
    <scope>NUCLEOTIDE SEQUENCE [LARGE SCALE GENOMIC DNA]</scope>
    <source>
        <strain evidence="11">NRRL B-16386</strain>
    </source>
</reference>
<dbReference type="AlphaFoldDB" id="A0A1V2IL70"/>
<evidence type="ECO:0000256" key="5">
    <source>
        <dbReference type="ARBA" id="ARBA00022833"/>
    </source>
</evidence>
<dbReference type="STRING" id="1834516.BL253_02770"/>
<dbReference type="InterPro" id="IPR013154">
    <property type="entry name" value="ADH-like_N"/>
</dbReference>
<evidence type="ECO:0000256" key="4">
    <source>
        <dbReference type="ARBA" id="ARBA00022723"/>
    </source>
</evidence>
<dbReference type="InterPro" id="IPR036291">
    <property type="entry name" value="NAD(P)-bd_dom_sf"/>
</dbReference>
<dbReference type="GO" id="GO:0004022">
    <property type="term" value="F:alcohol dehydrogenase (NAD+) activity"/>
    <property type="evidence" value="ECO:0007669"/>
    <property type="project" value="UniProtKB-EC"/>
</dbReference>
<comment type="similarity">
    <text evidence="2">Belongs to the zinc-containing alcohol dehydrogenase family.</text>
</comment>
<dbReference type="GO" id="GO:0046872">
    <property type="term" value="F:metal ion binding"/>
    <property type="evidence" value="ECO:0007669"/>
    <property type="project" value="UniProtKB-KW"/>
</dbReference>
<dbReference type="SUPFAM" id="SSF50129">
    <property type="entry name" value="GroES-like"/>
    <property type="match status" value="1"/>
</dbReference>
<protein>
    <recommendedName>
        <fullName evidence="3">alcohol dehydrogenase</fullName>
        <ecNumber evidence="3">1.1.1.1</ecNumber>
    </recommendedName>
</protein>
<dbReference type="Pfam" id="PF08240">
    <property type="entry name" value="ADH_N"/>
    <property type="match status" value="1"/>
</dbReference>
<comment type="catalytic activity">
    <reaction evidence="7">
        <text>a secondary alcohol + NAD(+) = a ketone + NADH + H(+)</text>
        <dbReference type="Rhea" id="RHEA:10740"/>
        <dbReference type="ChEBI" id="CHEBI:15378"/>
        <dbReference type="ChEBI" id="CHEBI:17087"/>
        <dbReference type="ChEBI" id="CHEBI:35681"/>
        <dbReference type="ChEBI" id="CHEBI:57540"/>
        <dbReference type="ChEBI" id="CHEBI:57945"/>
        <dbReference type="EC" id="1.1.1.1"/>
    </reaction>
</comment>
<comment type="caution">
    <text evidence="10">The sequence shown here is derived from an EMBL/GenBank/DDBJ whole genome shotgun (WGS) entry which is preliminary data.</text>
</comment>
<evidence type="ECO:0000256" key="1">
    <source>
        <dbReference type="ARBA" id="ARBA00001947"/>
    </source>
</evidence>
<dbReference type="Gene3D" id="3.90.180.10">
    <property type="entry name" value="Medium-chain alcohol dehydrogenases, catalytic domain"/>
    <property type="match status" value="1"/>
</dbReference>
<dbReference type="InterPro" id="IPR011032">
    <property type="entry name" value="GroES-like_sf"/>
</dbReference>
<evidence type="ECO:0000256" key="3">
    <source>
        <dbReference type="ARBA" id="ARBA00013190"/>
    </source>
</evidence>
<evidence type="ECO:0000256" key="6">
    <source>
        <dbReference type="ARBA" id="ARBA00023002"/>
    </source>
</evidence>
<comment type="catalytic activity">
    <reaction evidence="8">
        <text>a primary alcohol + NAD(+) = an aldehyde + NADH + H(+)</text>
        <dbReference type="Rhea" id="RHEA:10736"/>
        <dbReference type="ChEBI" id="CHEBI:15378"/>
        <dbReference type="ChEBI" id="CHEBI:15734"/>
        <dbReference type="ChEBI" id="CHEBI:17478"/>
        <dbReference type="ChEBI" id="CHEBI:57540"/>
        <dbReference type="ChEBI" id="CHEBI:57945"/>
        <dbReference type="EC" id="1.1.1.1"/>
    </reaction>
</comment>
<dbReference type="EC" id="1.1.1.1" evidence="3"/>
<accession>A0A1V2IL70</accession>
<gene>
    <name evidence="10" type="ORF">BL253_02770</name>
</gene>
<dbReference type="Gene3D" id="3.40.50.720">
    <property type="entry name" value="NAD(P)-binding Rossmann-like Domain"/>
    <property type="match status" value="1"/>
</dbReference>
<dbReference type="SMART" id="SM00829">
    <property type="entry name" value="PKS_ER"/>
    <property type="match status" value="1"/>
</dbReference>
<dbReference type="InterPro" id="IPR020843">
    <property type="entry name" value="ER"/>
</dbReference>
<evidence type="ECO:0000313" key="11">
    <source>
        <dbReference type="Proteomes" id="UP000188929"/>
    </source>
</evidence>
<keyword evidence="5" id="KW-0862">Zinc</keyword>
<comment type="cofactor">
    <cofactor evidence="1">
        <name>Zn(2+)</name>
        <dbReference type="ChEBI" id="CHEBI:29105"/>
    </cofactor>
</comment>